<dbReference type="SUPFAM" id="SSF52540">
    <property type="entry name" value="P-loop containing nucleoside triphosphate hydrolases"/>
    <property type="match status" value="1"/>
</dbReference>
<dbReference type="InterPro" id="IPR011990">
    <property type="entry name" value="TPR-like_helical_dom_sf"/>
</dbReference>
<dbReference type="InterPro" id="IPR027417">
    <property type="entry name" value="P-loop_NTPase"/>
</dbReference>
<dbReference type="InterPro" id="IPR056681">
    <property type="entry name" value="DUF7779"/>
</dbReference>
<dbReference type="Gene3D" id="3.40.50.300">
    <property type="entry name" value="P-loop containing nucleotide triphosphate hydrolases"/>
    <property type="match status" value="1"/>
</dbReference>
<evidence type="ECO:0000256" key="1">
    <source>
        <dbReference type="SAM" id="MobiDB-lite"/>
    </source>
</evidence>
<protein>
    <recommendedName>
        <fullName evidence="2">DUF7779 domain-containing protein</fullName>
    </recommendedName>
</protein>
<sequence>MTRPDAVPSEIPTNKGQPTSPVANAPRHKLWLQAVADYQQKLSDEDREFFQKQKPSDVEKIIDSLSQPSLSKLSKVQALKLAVSPDTIAKIKSPTKVLAIFTTSFPEVSATIWRSNVSSETTNIFNQAMQSISSAVPHFSTYEDVFSDMAGVEASILGFHCKVMGFLVAALDRMKNSSASYRLGVEPAPIALRRAVQKIEDQRQVAEKQIEAANLVAQNKRHVEIREILEEMRLHSQSGSKAAIPCHMIPYSANPLFHGRREILDTMKVHLVVSRKQRSSFAVCGLGGVCKTQIALRFIYDHLDEYPVVLWMQADTQQKLAESYTNAAKRLHLEPQDSQKDSDAVATALKPFWPPGNKGAIIITSRNPAATRVADSGILISPLTPDEGETLFVTLLTSRGSDHHSVDTHSKERVSEIIKELGYLPLAIVQVSSFILECDCTLEQFQELCHSAHQSNQSISGLETSSVNLFYEYSLATVWRVSILKLGRNALKLLRLLSSFDADGVPEFLLWKGSKKNGAPSLKLLTSGFSYHTAVQELISRGLIMKAEAGAVAGYGAVKARSLTVHRLVQETVFHQLSEEEQAQLLDDALAIVLAAWPVNEENVFRMNAFWPTCALCFPHVLGLEARCRDASYLKPPTGFVRLFFYASWYLFERRMSEFAFPLLETARSICARNGDKDPFFAKLMTAYGCVCMECDRLPESASWFSQVVDIYRARYEEEQKLPEDAKRDDTHTWLLATSLSDWGCACTGLGELNQAEELFKEGLSVAENIADKKTYKDWRVHIAHNLSRLYTELGRPEESLPQVAVRADMKEDAEAERLLANAWTHLSQITGKKRKPEIEKDTDLFEVLCQKS</sequence>
<dbReference type="Gene3D" id="1.25.40.10">
    <property type="entry name" value="Tetratricopeptide repeat domain"/>
    <property type="match status" value="1"/>
</dbReference>
<feature type="compositionally biased region" description="Polar residues" evidence="1">
    <location>
        <begin position="11"/>
        <end position="22"/>
    </location>
</feature>
<reference evidence="3 4" key="1">
    <citation type="journal article" date="2025" name="Microbiol. Resour. Announc.">
        <title>Draft genome sequences for Neonectria magnoliae and Neonectria punicea, canker pathogens of Liriodendron tulipifera and Acer saccharum in West Virginia.</title>
        <authorList>
            <person name="Petronek H.M."/>
            <person name="Kasson M.T."/>
            <person name="Metheny A.M."/>
            <person name="Stauder C.M."/>
            <person name="Lovett B."/>
            <person name="Lynch S.C."/>
            <person name="Garnas J.R."/>
            <person name="Kasson L.R."/>
            <person name="Stajich J.E."/>
        </authorList>
    </citation>
    <scope>NUCLEOTIDE SEQUENCE [LARGE SCALE GENOMIC DNA]</scope>
    <source>
        <strain evidence="3 4">NRRL 64653</strain>
    </source>
</reference>
<name>A0ABR1H4F6_9HYPO</name>
<feature type="region of interest" description="Disordered" evidence="1">
    <location>
        <begin position="1"/>
        <end position="26"/>
    </location>
</feature>
<dbReference type="Pfam" id="PF25000">
    <property type="entry name" value="DUF7779"/>
    <property type="match status" value="1"/>
</dbReference>
<evidence type="ECO:0000259" key="2">
    <source>
        <dbReference type="Pfam" id="PF25000"/>
    </source>
</evidence>
<evidence type="ECO:0000313" key="3">
    <source>
        <dbReference type="EMBL" id="KAK7415772.1"/>
    </source>
</evidence>
<dbReference type="Proteomes" id="UP001498476">
    <property type="component" value="Unassembled WGS sequence"/>
</dbReference>
<organism evidence="3 4">
    <name type="scientific">Neonectria punicea</name>
    <dbReference type="NCBI Taxonomy" id="979145"/>
    <lineage>
        <taxon>Eukaryota</taxon>
        <taxon>Fungi</taxon>
        <taxon>Dikarya</taxon>
        <taxon>Ascomycota</taxon>
        <taxon>Pezizomycotina</taxon>
        <taxon>Sordariomycetes</taxon>
        <taxon>Hypocreomycetidae</taxon>
        <taxon>Hypocreales</taxon>
        <taxon>Nectriaceae</taxon>
        <taxon>Neonectria</taxon>
    </lineage>
</organism>
<accession>A0ABR1H4F6</accession>
<dbReference type="EMBL" id="JAZAVJ010000078">
    <property type="protein sequence ID" value="KAK7415772.1"/>
    <property type="molecule type" value="Genomic_DNA"/>
</dbReference>
<comment type="caution">
    <text evidence="3">The sequence shown here is derived from an EMBL/GenBank/DDBJ whole genome shotgun (WGS) entry which is preliminary data.</text>
</comment>
<dbReference type="PANTHER" id="PTHR35205">
    <property type="entry name" value="NB-ARC AND TPR DOMAIN PROTEIN"/>
    <property type="match status" value="1"/>
</dbReference>
<dbReference type="PANTHER" id="PTHR35205:SF1">
    <property type="entry name" value="ZU5 DOMAIN-CONTAINING PROTEIN"/>
    <property type="match status" value="1"/>
</dbReference>
<keyword evidence="4" id="KW-1185">Reference proteome</keyword>
<evidence type="ECO:0000313" key="4">
    <source>
        <dbReference type="Proteomes" id="UP001498476"/>
    </source>
</evidence>
<gene>
    <name evidence="3" type="ORF">QQX98_005685</name>
</gene>
<feature type="domain" description="DUF7779" evidence="2">
    <location>
        <begin position="483"/>
        <end position="581"/>
    </location>
</feature>
<dbReference type="SUPFAM" id="SSF48452">
    <property type="entry name" value="TPR-like"/>
    <property type="match status" value="1"/>
</dbReference>
<proteinExistence type="predicted"/>